<dbReference type="AlphaFoldDB" id="A0A3B0UDE0"/>
<dbReference type="GO" id="GO:0016491">
    <property type="term" value="F:oxidoreductase activity"/>
    <property type="evidence" value="ECO:0007669"/>
    <property type="project" value="UniProtKB-KW"/>
</dbReference>
<evidence type="ECO:0000256" key="3">
    <source>
        <dbReference type="ARBA" id="ARBA00022630"/>
    </source>
</evidence>
<comment type="cofactor">
    <cofactor evidence="1">
        <name>FMN</name>
        <dbReference type="ChEBI" id="CHEBI:58210"/>
    </cofactor>
</comment>
<dbReference type="PANTHER" id="PTHR43673">
    <property type="entry name" value="NAD(P)H NITROREDUCTASE YDGI-RELATED"/>
    <property type="match status" value="1"/>
</dbReference>
<dbReference type="InterPro" id="IPR029479">
    <property type="entry name" value="Nitroreductase"/>
</dbReference>
<dbReference type="PANTHER" id="PTHR43673:SF2">
    <property type="entry name" value="NITROREDUCTASE"/>
    <property type="match status" value="1"/>
</dbReference>
<comment type="similarity">
    <text evidence="2">Belongs to the nitroreductase family.</text>
</comment>
<keyword evidence="3" id="KW-0285">Flavoprotein</keyword>
<proteinExistence type="inferred from homology"/>
<keyword evidence="4" id="KW-0288">FMN</keyword>
<sequence>METKTLFKERRSANFFDKEKELKQTLLEEIINLAVLAPSAFNLQPWRIIAVKTQENKKRLFDLSNQQDKVLEAPVTLIIVGNNDGYSDSNPVWAEMLQSVGGNKQIVEGAKQAAAFLYGSSKERKLKFAESNAGLLSMSIMVAAKEYGVDTHPMSGIDFDGIHKEFGLSEDETVVMTIAMGYSDKSKTLYPRRPRRKFEEIVKIV</sequence>
<evidence type="ECO:0000256" key="2">
    <source>
        <dbReference type="ARBA" id="ARBA00007118"/>
    </source>
</evidence>
<name>A0A3B0UDE0_9ZZZZ</name>
<feature type="domain" description="Nitroreductase" evidence="6">
    <location>
        <begin position="8"/>
        <end position="182"/>
    </location>
</feature>
<evidence type="ECO:0000313" key="7">
    <source>
        <dbReference type="EMBL" id="VAW22549.1"/>
    </source>
</evidence>
<dbReference type="EMBL" id="UOEP01000174">
    <property type="protein sequence ID" value="VAW22549.1"/>
    <property type="molecule type" value="Genomic_DNA"/>
</dbReference>
<dbReference type="Pfam" id="PF00881">
    <property type="entry name" value="Nitroreductase"/>
    <property type="match status" value="1"/>
</dbReference>
<organism evidence="7">
    <name type="scientific">hydrothermal vent metagenome</name>
    <dbReference type="NCBI Taxonomy" id="652676"/>
    <lineage>
        <taxon>unclassified sequences</taxon>
        <taxon>metagenomes</taxon>
        <taxon>ecological metagenomes</taxon>
    </lineage>
</organism>
<reference evidence="7" key="1">
    <citation type="submission" date="2018-06" db="EMBL/GenBank/DDBJ databases">
        <authorList>
            <person name="Zhirakovskaya E."/>
        </authorList>
    </citation>
    <scope>NUCLEOTIDE SEQUENCE</scope>
</reference>
<evidence type="ECO:0000256" key="5">
    <source>
        <dbReference type="ARBA" id="ARBA00023002"/>
    </source>
</evidence>
<dbReference type="SUPFAM" id="SSF55469">
    <property type="entry name" value="FMN-dependent nitroreductase-like"/>
    <property type="match status" value="1"/>
</dbReference>
<evidence type="ECO:0000256" key="1">
    <source>
        <dbReference type="ARBA" id="ARBA00001917"/>
    </source>
</evidence>
<accession>A0A3B0UDE0</accession>
<protein>
    <recommendedName>
        <fullName evidence="6">Nitroreductase domain-containing protein</fullName>
    </recommendedName>
</protein>
<keyword evidence="5" id="KW-0560">Oxidoreductase</keyword>
<gene>
    <name evidence="7" type="ORF">MNBD_BACTEROID01-150</name>
</gene>
<dbReference type="Gene3D" id="3.40.109.10">
    <property type="entry name" value="NADH Oxidase"/>
    <property type="match status" value="1"/>
</dbReference>
<evidence type="ECO:0000259" key="6">
    <source>
        <dbReference type="Pfam" id="PF00881"/>
    </source>
</evidence>
<dbReference type="InterPro" id="IPR000415">
    <property type="entry name" value="Nitroreductase-like"/>
</dbReference>
<evidence type="ECO:0000256" key="4">
    <source>
        <dbReference type="ARBA" id="ARBA00022643"/>
    </source>
</evidence>